<evidence type="ECO:0000313" key="1">
    <source>
        <dbReference type="EMBL" id="EGG20319.1"/>
    </source>
</evidence>
<sequence length="516" mass="59991">MSIENWLLLQFSQIPLIIQRQIIGLCLDYNSFSTLSLVSKTWFESVSDRVSNSVTIRRFTPLHGYSLKDYYDHTTNPFCVLKGITCLDTYHRSRQPRPSILNILGDESINGQQQQQQQNNSSYHCINGFDLLKLDQNNNHTDNIDQYKQWIIRFYQSIRSLHIEIDKVQYLEHMKYFQELVQLTNMYNIPINLHSLSISGMSLSDHSIVTTYNQLFEPITRNLVDLDVEIYDQTYLSQLVLFLQRTPTITNLNLRINKPLESDHFGELFSNLPEGIVHFNFYGTHPNAVFPFNLLSRYRSLSDLGVTITNEKNKRALLESTIVRNHDKNRGCIITDLFNTSLEYDDGLVRQLLETANHVTSFEISFPVSVPPKILFHSNITSICLGFYHEFSQDLLEGLSCQCPNLNSLTIIFYSSFFINIIPTVTHVVQNSHRLRTLIVYGIESQPSVISIAHELAQPLFDAIASHHYLYEIYFMIPYFFDIKNSQGKLSQPCNNFEMTFNDILEEWSIIRNNKY</sequence>
<organism evidence="1 2">
    <name type="scientific">Cavenderia fasciculata</name>
    <name type="common">Slime mold</name>
    <name type="synonym">Dictyostelium fasciculatum</name>
    <dbReference type="NCBI Taxonomy" id="261658"/>
    <lineage>
        <taxon>Eukaryota</taxon>
        <taxon>Amoebozoa</taxon>
        <taxon>Evosea</taxon>
        <taxon>Eumycetozoa</taxon>
        <taxon>Dictyostelia</taxon>
        <taxon>Acytosteliales</taxon>
        <taxon>Cavenderiaceae</taxon>
        <taxon>Cavenderia</taxon>
    </lineage>
</organism>
<keyword evidence="2" id="KW-1185">Reference proteome</keyword>
<proteinExistence type="predicted"/>
<accession>F4PWF5</accession>
<name>F4PWF5_CACFS</name>
<evidence type="ECO:0008006" key="3">
    <source>
        <dbReference type="Google" id="ProtNLM"/>
    </source>
</evidence>
<dbReference type="GeneID" id="14872038"/>
<evidence type="ECO:0000313" key="2">
    <source>
        <dbReference type="Proteomes" id="UP000007797"/>
    </source>
</evidence>
<protein>
    <recommendedName>
        <fullName evidence="3">F-box domain-containing protein</fullName>
    </recommendedName>
</protein>
<reference evidence="2" key="1">
    <citation type="journal article" date="2011" name="Genome Res.">
        <title>Phylogeny-wide analysis of social amoeba genomes highlights ancient origins for complex intercellular communication.</title>
        <authorList>
            <person name="Heidel A.J."/>
            <person name="Lawal H.M."/>
            <person name="Felder M."/>
            <person name="Schilde C."/>
            <person name="Helps N.R."/>
            <person name="Tunggal B."/>
            <person name="Rivero F."/>
            <person name="John U."/>
            <person name="Schleicher M."/>
            <person name="Eichinger L."/>
            <person name="Platzer M."/>
            <person name="Noegel A.A."/>
            <person name="Schaap P."/>
            <person name="Gloeckner G."/>
        </authorList>
    </citation>
    <scope>NUCLEOTIDE SEQUENCE [LARGE SCALE GENOMIC DNA]</scope>
    <source>
        <strain evidence="2">SH3</strain>
    </source>
</reference>
<dbReference type="Proteomes" id="UP000007797">
    <property type="component" value="Unassembled WGS sequence"/>
</dbReference>
<gene>
    <name evidence="1" type="ORF">DFA_07442</name>
</gene>
<dbReference type="EMBL" id="GL883013">
    <property type="protein sequence ID" value="EGG20319.1"/>
    <property type="molecule type" value="Genomic_DNA"/>
</dbReference>
<dbReference type="KEGG" id="dfa:DFA_07442"/>
<dbReference type="AlphaFoldDB" id="F4PWF5"/>
<dbReference type="RefSeq" id="XP_004367302.1">
    <property type="nucleotide sequence ID" value="XM_004367245.1"/>
</dbReference>